<evidence type="ECO:0000259" key="2">
    <source>
        <dbReference type="Pfam" id="PF07331"/>
    </source>
</evidence>
<dbReference type="RefSeq" id="WP_340331691.1">
    <property type="nucleotide sequence ID" value="NZ_JAZHOF010000009.1"/>
</dbReference>
<protein>
    <submittedName>
        <fullName evidence="3">Tripartite tricarboxylate transporter TctB family protein</fullName>
    </submittedName>
</protein>
<keyword evidence="1" id="KW-0812">Transmembrane</keyword>
<gene>
    <name evidence="3" type="ORF">V3328_21095</name>
</gene>
<evidence type="ECO:0000256" key="1">
    <source>
        <dbReference type="SAM" id="Phobius"/>
    </source>
</evidence>
<dbReference type="InterPro" id="IPR009936">
    <property type="entry name" value="DUF1468"/>
</dbReference>
<dbReference type="Proteomes" id="UP001378188">
    <property type="component" value="Unassembled WGS sequence"/>
</dbReference>
<evidence type="ECO:0000313" key="3">
    <source>
        <dbReference type="EMBL" id="MEJ8573998.1"/>
    </source>
</evidence>
<keyword evidence="4" id="KW-1185">Reference proteome</keyword>
<sequence>MELEPTGPHGSRTVPRYARVDVIGGAVMVFIAGLIWYGAIGLAVGNITNFGPGAMPRVLAGILLLAGGAVLVHGLFQRPGEAEPLTLALRPPLILTIAIFLFALFIRGGDFWFLTTPRFGIMVVGPSTVLIAGLATPEANLKELLVLAFGLTAAALLVFSDLLGVPIPVFPRGLENMIPPSFGLDAAVRVLYLVYGSVAAAFYVIFFGVPEALRG</sequence>
<proteinExistence type="predicted"/>
<feature type="transmembrane region" description="Helical" evidence="1">
    <location>
        <begin position="58"/>
        <end position="76"/>
    </location>
</feature>
<dbReference type="Pfam" id="PF07331">
    <property type="entry name" value="TctB"/>
    <property type="match status" value="1"/>
</dbReference>
<comment type="caution">
    <text evidence="3">The sequence shown here is derived from an EMBL/GenBank/DDBJ whole genome shotgun (WGS) entry which is preliminary data.</text>
</comment>
<keyword evidence="1" id="KW-1133">Transmembrane helix</keyword>
<dbReference type="AlphaFoldDB" id="A0AAW9RUK8"/>
<reference evidence="3 4" key="1">
    <citation type="submission" date="2024-02" db="EMBL/GenBank/DDBJ databases">
        <title>Genome analysis and characterization of Microbaculum marinisediminis sp. nov., isolated from marine sediment.</title>
        <authorList>
            <person name="Du Z.-J."/>
            <person name="Ye Y.-Q."/>
            <person name="Zhang Z.-R."/>
            <person name="Yuan S.-M."/>
            <person name="Zhang X.-Y."/>
        </authorList>
    </citation>
    <scope>NUCLEOTIDE SEQUENCE [LARGE SCALE GENOMIC DNA]</scope>
    <source>
        <strain evidence="3 4">SDUM1044001</strain>
    </source>
</reference>
<organism evidence="3 4">
    <name type="scientific">Microbaculum marinum</name>
    <dbReference type="NCBI Taxonomy" id="1764581"/>
    <lineage>
        <taxon>Bacteria</taxon>
        <taxon>Pseudomonadati</taxon>
        <taxon>Pseudomonadota</taxon>
        <taxon>Alphaproteobacteria</taxon>
        <taxon>Hyphomicrobiales</taxon>
        <taxon>Tepidamorphaceae</taxon>
        <taxon>Microbaculum</taxon>
    </lineage>
</organism>
<feature type="transmembrane region" description="Helical" evidence="1">
    <location>
        <begin position="144"/>
        <end position="170"/>
    </location>
</feature>
<dbReference type="EMBL" id="JAZHOF010000009">
    <property type="protein sequence ID" value="MEJ8573998.1"/>
    <property type="molecule type" value="Genomic_DNA"/>
</dbReference>
<evidence type="ECO:0000313" key="4">
    <source>
        <dbReference type="Proteomes" id="UP001378188"/>
    </source>
</evidence>
<feature type="transmembrane region" description="Helical" evidence="1">
    <location>
        <begin position="119"/>
        <end position="137"/>
    </location>
</feature>
<keyword evidence="1" id="KW-0472">Membrane</keyword>
<accession>A0AAW9RUK8</accession>
<feature type="domain" description="DUF1468" evidence="2">
    <location>
        <begin position="23"/>
        <end position="168"/>
    </location>
</feature>
<name>A0AAW9RUK8_9HYPH</name>
<feature type="transmembrane region" description="Helical" evidence="1">
    <location>
        <begin position="88"/>
        <end position="107"/>
    </location>
</feature>
<feature type="transmembrane region" description="Helical" evidence="1">
    <location>
        <begin position="20"/>
        <end position="38"/>
    </location>
</feature>
<feature type="transmembrane region" description="Helical" evidence="1">
    <location>
        <begin position="190"/>
        <end position="209"/>
    </location>
</feature>